<sequence length="465" mass="50295">MSTDSIVHTSEISPDSPLCRILAVSASLDRAVALIGRIQALNPSAPLPADADPAPPEQPEIESASAESSPPALGASTRIPWTLSNKYYSAAVHFAVHTVTGLSPHTVREAPAVLFVWGKGGAYKDHIARLAGDMRGAEPEVALAVRVASDGEKDEEQDDEEETDVDEFLSEHGFEFVDVSEEQSSRDEGPFGQDNPGLPRVLDALSTIMWPSMVASPSKTGLKNKRNWEWARGSLDNDDDPAPSPPLFHSRREEEMKELSHWLENEDPWRSAEDTVTSPIEVPSMEGWNESVAEEGKEGGFGFDDDFTVFVSAPPAEDESFDADAWDDEGDSAQGLQAHKLYNYSSLGSAQDLTQGAEEWASGSKRPEDEEDAELPTDAEVEAMSARIFGLPLEADEAGGDSGEYHMAPFDLSRVMSALEGMKAEIAGMTDEEERRKAAAQVALGLVYGLESDESANVDTLNRDA</sequence>
<evidence type="ECO:0000256" key="1">
    <source>
        <dbReference type="SAM" id="MobiDB-lite"/>
    </source>
</evidence>
<dbReference type="PANTHER" id="PTHR14659:SF1">
    <property type="entry name" value="ALPHA- AND GAMMA-ADAPTIN-BINDING PROTEIN P34"/>
    <property type="match status" value="1"/>
</dbReference>
<dbReference type="EMBL" id="JARKIF010000003">
    <property type="protein sequence ID" value="KAJ7644198.1"/>
    <property type="molecule type" value="Genomic_DNA"/>
</dbReference>
<dbReference type="InterPro" id="IPR019341">
    <property type="entry name" value="Alpha/Gamma-adaptin-bd_p34"/>
</dbReference>
<evidence type="ECO:0000313" key="2">
    <source>
        <dbReference type="EMBL" id="KAJ7644198.1"/>
    </source>
</evidence>
<evidence type="ECO:0000313" key="3">
    <source>
        <dbReference type="Proteomes" id="UP001221142"/>
    </source>
</evidence>
<feature type="region of interest" description="Disordered" evidence="1">
    <location>
        <begin position="179"/>
        <end position="198"/>
    </location>
</feature>
<feature type="compositionally biased region" description="Low complexity" evidence="1">
    <location>
        <begin position="61"/>
        <end position="72"/>
    </location>
</feature>
<evidence type="ECO:0008006" key="4">
    <source>
        <dbReference type="Google" id="ProtNLM"/>
    </source>
</evidence>
<dbReference type="Gene3D" id="3.40.50.11960">
    <property type="match status" value="1"/>
</dbReference>
<protein>
    <recommendedName>
        <fullName evidence="4">Alpha/gamma-adaptin-binding protein p34</fullName>
    </recommendedName>
</protein>
<name>A0AAD7CB44_9AGAR</name>
<proteinExistence type="predicted"/>
<comment type="caution">
    <text evidence="2">The sequence shown here is derived from an EMBL/GenBank/DDBJ whole genome shotgun (WGS) entry which is preliminary data.</text>
</comment>
<dbReference type="AlphaFoldDB" id="A0AAD7CB44"/>
<organism evidence="2 3">
    <name type="scientific">Roridomyces roridus</name>
    <dbReference type="NCBI Taxonomy" id="1738132"/>
    <lineage>
        <taxon>Eukaryota</taxon>
        <taxon>Fungi</taxon>
        <taxon>Dikarya</taxon>
        <taxon>Basidiomycota</taxon>
        <taxon>Agaricomycotina</taxon>
        <taxon>Agaricomycetes</taxon>
        <taxon>Agaricomycetidae</taxon>
        <taxon>Agaricales</taxon>
        <taxon>Marasmiineae</taxon>
        <taxon>Mycenaceae</taxon>
        <taxon>Roridomyces</taxon>
    </lineage>
</organism>
<dbReference type="Proteomes" id="UP001221142">
    <property type="component" value="Unassembled WGS sequence"/>
</dbReference>
<reference evidence="2" key="1">
    <citation type="submission" date="2023-03" db="EMBL/GenBank/DDBJ databases">
        <title>Massive genome expansion in bonnet fungi (Mycena s.s.) driven by repeated elements and novel gene families across ecological guilds.</title>
        <authorList>
            <consortium name="Lawrence Berkeley National Laboratory"/>
            <person name="Harder C.B."/>
            <person name="Miyauchi S."/>
            <person name="Viragh M."/>
            <person name="Kuo A."/>
            <person name="Thoen E."/>
            <person name="Andreopoulos B."/>
            <person name="Lu D."/>
            <person name="Skrede I."/>
            <person name="Drula E."/>
            <person name="Henrissat B."/>
            <person name="Morin E."/>
            <person name="Kohler A."/>
            <person name="Barry K."/>
            <person name="LaButti K."/>
            <person name="Morin E."/>
            <person name="Salamov A."/>
            <person name="Lipzen A."/>
            <person name="Mereny Z."/>
            <person name="Hegedus B."/>
            <person name="Baldrian P."/>
            <person name="Stursova M."/>
            <person name="Weitz H."/>
            <person name="Taylor A."/>
            <person name="Grigoriev I.V."/>
            <person name="Nagy L.G."/>
            <person name="Martin F."/>
            <person name="Kauserud H."/>
        </authorList>
    </citation>
    <scope>NUCLEOTIDE SEQUENCE</scope>
    <source>
        <strain evidence="2">9284</strain>
    </source>
</reference>
<gene>
    <name evidence="2" type="ORF">FB45DRAFT_897204</name>
</gene>
<keyword evidence="3" id="KW-1185">Reference proteome</keyword>
<accession>A0AAD7CB44</accession>
<dbReference type="PANTHER" id="PTHR14659">
    <property type="entry name" value="ALPHA- AND GAMMA-ADAPTIN-BINDING PROTEIN P34"/>
    <property type="match status" value="1"/>
</dbReference>
<feature type="region of interest" description="Disordered" evidence="1">
    <location>
        <begin position="45"/>
        <end position="73"/>
    </location>
</feature>
<feature type="region of interest" description="Disordered" evidence="1">
    <location>
        <begin position="353"/>
        <end position="376"/>
    </location>
</feature>